<dbReference type="EMBL" id="JOJR01000508">
    <property type="protein sequence ID" value="RCN36988.1"/>
    <property type="molecule type" value="Genomic_DNA"/>
</dbReference>
<dbReference type="InterPro" id="IPR008166">
    <property type="entry name" value="Glyco_transf_92"/>
</dbReference>
<sequence>MVSGRKARIVEPLPLSKPHKDVVCLGYALLYEDRSTFQSLLDYYSQRSDLMVLYVGSMSDEVYEETAPYKEKLEIIPWPIFPRKTNASPDTLRLNARLHRSSQAAAFTDCWLRFAPISQRITMSDLAAIRFPTARIDKTTG</sequence>
<evidence type="ECO:0000256" key="2">
    <source>
        <dbReference type="ARBA" id="ARBA00007647"/>
    </source>
</evidence>
<comment type="similarity">
    <text evidence="2 6">Belongs to the glycosyltransferase 92 family.</text>
</comment>
<dbReference type="Proteomes" id="UP000252519">
    <property type="component" value="Unassembled WGS sequence"/>
</dbReference>
<keyword evidence="8" id="KW-1185">Reference proteome</keyword>
<organism evidence="7 8">
    <name type="scientific">Ancylostoma caninum</name>
    <name type="common">Dog hookworm</name>
    <dbReference type="NCBI Taxonomy" id="29170"/>
    <lineage>
        <taxon>Eukaryota</taxon>
        <taxon>Metazoa</taxon>
        <taxon>Ecdysozoa</taxon>
        <taxon>Nematoda</taxon>
        <taxon>Chromadorea</taxon>
        <taxon>Rhabditida</taxon>
        <taxon>Rhabditina</taxon>
        <taxon>Rhabditomorpha</taxon>
        <taxon>Strongyloidea</taxon>
        <taxon>Ancylostomatidae</taxon>
        <taxon>Ancylostomatinae</taxon>
        <taxon>Ancylostoma</taxon>
    </lineage>
</organism>
<evidence type="ECO:0000256" key="3">
    <source>
        <dbReference type="ARBA" id="ARBA00022676"/>
    </source>
</evidence>
<keyword evidence="5" id="KW-0472">Membrane</keyword>
<dbReference type="Pfam" id="PF01697">
    <property type="entry name" value="Glyco_transf_92"/>
    <property type="match status" value="1"/>
</dbReference>
<comment type="caution">
    <text evidence="7">The sequence shown here is derived from an EMBL/GenBank/DDBJ whole genome shotgun (WGS) entry which is preliminary data.</text>
</comment>
<evidence type="ECO:0000313" key="8">
    <source>
        <dbReference type="Proteomes" id="UP000252519"/>
    </source>
</evidence>
<dbReference type="EC" id="2.4.1.-" evidence="6"/>
<evidence type="ECO:0000256" key="1">
    <source>
        <dbReference type="ARBA" id="ARBA00004167"/>
    </source>
</evidence>
<evidence type="ECO:0000313" key="7">
    <source>
        <dbReference type="EMBL" id="RCN36988.1"/>
    </source>
</evidence>
<accession>A0A368FZV3</accession>
<keyword evidence="3 6" id="KW-0328">Glycosyltransferase</keyword>
<name>A0A368FZV3_ANCCA</name>
<gene>
    <name evidence="7" type="ORF">ANCCAN_17126</name>
</gene>
<comment type="subcellular location">
    <subcellularLocation>
        <location evidence="1">Membrane</location>
        <topology evidence="1">Single-pass membrane protein</topology>
    </subcellularLocation>
</comment>
<proteinExistence type="inferred from homology"/>
<keyword evidence="4 6" id="KW-0808">Transferase</keyword>
<dbReference type="GO" id="GO:0016020">
    <property type="term" value="C:membrane"/>
    <property type="evidence" value="ECO:0007669"/>
    <property type="project" value="UniProtKB-SubCell"/>
</dbReference>
<reference evidence="7 8" key="1">
    <citation type="submission" date="2014-10" db="EMBL/GenBank/DDBJ databases">
        <title>Draft genome of the hookworm Ancylostoma caninum.</title>
        <authorList>
            <person name="Mitreva M."/>
        </authorList>
    </citation>
    <scope>NUCLEOTIDE SEQUENCE [LARGE SCALE GENOMIC DNA]</scope>
    <source>
        <strain evidence="7 8">Baltimore</strain>
    </source>
</reference>
<dbReference type="AlphaFoldDB" id="A0A368FZV3"/>
<evidence type="ECO:0000256" key="5">
    <source>
        <dbReference type="ARBA" id="ARBA00023136"/>
    </source>
</evidence>
<dbReference type="OrthoDB" id="5778647at2759"/>
<evidence type="ECO:0000256" key="6">
    <source>
        <dbReference type="RuleBase" id="RU366017"/>
    </source>
</evidence>
<dbReference type="GO" id="GO:0016757">
    <property type="term" value="F:glycosyltransferase activity"/>
    <property type="evidence" value="ECO:0007669"/>
    <property type="project" value="UniProtKB-UniRule"/>
</dbReference>
<protein>
    <recommendedName>
        <fullName evidence="6">Glycosyltransferase family 92 protein</fullName>
        <ecNumber evidence="6">2.4.1.-</ecNumber>
    </recommendedName>
</protein>
<evidence type="ECO:0000256" key="4">
    <source>
        <dbReference type="ARBA" id="ARBA00022679"/>
    </source>
</evidence>